<accession>A0A098BS14</accession>
<dbReference type="AlphaFoldDB" id="A0A098BS14"/>
<evidence type="ECO:0000313" key="3">
    <source>
        <dbReference type="Proteomes" id="UP000042997"/>
    </source>
</evidence>
<evidence type="ECO:0000256" key="1">
    <source>
        <dbReference type="SAM" id="Phobius"/>
    </source>
</evidence>
<keyword evidence="1" id="KW-0812">Transmembrane</keyword>
<feature type="transmembrane region" description="Helical" evidence="1">
    <location>
        <begin position="36"/>
        <end position="60"/>
    </location>
</feature>
<evidence type="ECO:0000313" key="2">
    <source>
        <dbReference type="EMBL" id="CDZ91037.1"/>
    </source>
</evidence>
<sequence>MIVMVTGSVVADAGWGECVRTGTQCLPGFGLLVAAWAAAGVFVLVWLAAASAATVDVAGLPTGAGRNRRIPTGS</sequence>
<protein>
    <submittedName>
        <fullName evidence="2">Uncharacterized protein</fullName>
    </submittedName>
</protein>
<gene>
    <name evidence="2" type="ORF">RHRU231_790011</name>
</gene>
<reference evidence="2 3" key="1">
    <citation type="journal article" date="2014" name="Genome Announc.">
        <title>Draft Genome Sequence of Propane- and Butane-Oxidizing Actinobacterium Rhodococcus ruber IEGM 231.</title>
        <authorList>
            <person name="Ivshina I.B."/>
            <person name="Kuyukina M.S."/>
            <person name="Krivoruchko A.V."/>
            <person name="Barbe V."/>
            <person name="Fischer C."/>
        </authorList>
    </citation>
    <scope>NUCLEOTIDE SEQUENCE [LARGE SCALE GENOMIC DNA]</scope>
</reference>
<organism evidence="2 3">
    <name type="scientific">Rhodococcus ruber</name>
    <dbReference type="NCBI Taxonomy" id="1830"/>
    <lineage>
        <taxon>Bacteria</taxon>
        <taxon>Bacillati</taxon>
        <taxon>Actinomycetota</taxon>
        <taxon>Actinomycetes</taxon>
        <taxon>Mycobacteriales</taxon>
        <taxon>Nocardiaceae</taxon>
        <taxon>Rhodococcus</taxon>
    </lineage>
</organism>
<name>A0A098BS14_9NOCA</name>
<keyword evidence="1" id="KW-0472">Membrane</keyword>
<dbReference type="EMBL" id="CCSD01000093">
    <property type="protein sequence ID" value="CDZ91037.1"/>
    <property type="molecule type" value="Genomic_DNA"/>
</dbReference>
<dbReference type="Proteomes" id="UP000042997">
    <property type="component" value="Unassembled WGS sequence"/>
</dbReference>
<proteinExistence type="predicted"/>
<keyword evidence="1" id="KW-1133">Transmembrane helix</keyword>